<name>A0A1S2LKB1_9BACI</name>
<feature type="transmembrane region" description="Helical" evidence="1">
    <location>
        <begin position="7"/>
        <end position="26"/>
    </location>
</feature>
<evidence type="ECO:0000313" key="2">
    <source>
        <dbReference type="EMBL" id="OIJ12861.1"/>
    </source>
</evidence>
<reference evidence="2 3" key="1">
    <citation type="submission" date="2016-10" db="EMBL/GenBank/DDBJ databases">
        <title>Draft genome sequences of four alkaliphilic bacteria belonging to the Anaerobacillus genus.</title>
        <authorList>
            <person name="Bassil N.M."/>
            <person name="Lloyd J.R."/>
        </authorList>
    </citation>
    <scope>NUCLEOTIDE SEQUENCE [LARGE SCALE GENOMIC DNA]</scope>
    <source>
        <strain evidence="2 3">DSM 15340</strain>
    </source>
</reference>
<comment type="caution">
    <text evidence="2">The sequence shown here is derived from an EMBL/GenBank/DDBJ whole genome shotgun (WGS) entry which is preliminary data.</text>
</comment>
<keyword evidence="1" id="KW-0812">Transmembrane</keyword>
<keyword evidence="1" id="KW-1133">Transmembrane helix</keyword>
<dbReference type="EMBL" id="MLQQ01000018">
    <property type="protein sequence ID" value="OIJ12861.1"/>
    <property type="molecule type" value="Genomic_DNA"/>
</dbReference>
<dbReference type="OrthoDB" id="9862935at2"/>
<protein>
    <submittedName>
        <fullName evidence="2">Uncharacterized protein</fullName>
    </submittedName>
</protein>
<gene>
    <name evidence="2" type="ORF">BKP35_09845</name>
</gene>
<feature type="transmembrane region" description="Helical" evidence="1">
    <location>
        <begin position="67"/>
        <end position="86"/>
    </location>
</feature>
<accession>A0A1S2LKB1</accession>
<feature type="transmembrane region" description="Helical" evidence="1">
    <location>
        <begin position="38"/>
        <end position="60"/>
    </location>
</feature>
<sequence length="150" mass="17319">MSTIVKSSIYGTAVLFSLAIYLLFVRPINFADTIQQPFVVHIVIFVALLLFPLLIAWLFITRGKSAFFIAVPFYLIGLFFLYRGFYMENQFSILDYLFIEIQQMDRTTTPAKEAASFIGLESFFLYIIISEFGILLAYFLKRRKGKTSIC</sequence>
<feature type="transmembrane region" description="Helical" evidence="1">
    <location>
        <begin position="123"/>
        <end position="140"/>
    </location>
</feature>
<keyword evidence="3" id="KW-1185">Reference proteome</keyword>
<keyword evidence="1" id="KW-0472">Membrane</keyword>
<evidence type="ECO:0000313" key="3">
    <source>
        <dbReference type="Proteomes" id="UP000180098"/>
    </source>
</evidence>
<evidence type="ECO:0000256" key="1">
    <source>
        <dbReference type="SAM" id="Phobius"/>
    </source>
</evidence>
<dbReference type="AlphaFoldDB" id="A0A1S2LKB1"/>
<dbReference type="RefSeq" id="WP_071313168.1">
    <property type="nucleotide sequence ID" value="NZ_MLQQ01000018.1"/>
</dbReference>
<proteinExistence type="predicted"/>
<organism evidence="2 3">
    <name type="scientific">Anaerobacillus arseniciselenatis</name>
    <dbReference type="NCBI Taxonomy" id="85682"/>
    <lineage>
        <taxon>Bacteria</taxon>
        <taxon>Bacillati</taxon>
        <taxon>Bacillota</taxon>
        <taxon>Bacilli</taxon>
        <taxon>Bacillales</taxon>
        <taxon>Bacillaceae</taxon>
        <taxon>Anaerobacillus</taxon>
    </lineage>
</organism>
<dbReference type="Proteomes" id="UP000180098">
    <property type="component" value="Unassembled WGS sequence"/>
</dbReference>